<protein>
    <submittedName>
        <fullName evidence="1">Uncharacterized protein</fullName>
    </submittedName>
</protein>
<comment type="caution">
    <text evidence="1">The sequence shown here is derived from an EMBL/GenBank/DDBJ whole genome shotgun (WGS) entry which is preliminary data.</text>
</comment>
<evidence type="ECO:0000313" key="2">
    <source>
        <dbReference type="Proteomes" id="UP001500427"/>
    </source>
</evidence>
<accession>A0ABP9JMM2</accession>
<reference evidence="2" key="1">
    <citation type="journal article" date="2019" name="Int. J. Syst. Evol. Microbiol.">
        <title>The Global Catalogue of Microorganisms (GCM) 10K type strain sequencing project: providing services to taxonomists for standard genome sequencing and annotation.</title>
        <authorList>
            <consortium name="The Broad Institute Genomics Platform"/>
            <consortium name="The Broad Institute Genome Sequencing Center for Infectious Disease"/>
            <person name="Wu L."/>
            <person name="Ma J."/>
        </authorList>
    </citation>
    <scope>NUCLEOTIDE SEQUENCE [LARGE SCALE GENOMIC DNA]</scope>
    <source>
        <strain evidence="2">JCM 17687</strain>
    </source>
</reference>
<proteinExistence type="predicted"/>
<dbReference type="EMBL" id="BAABIW010000026">
    <property type="protein sequence ID" value="GAA5034534.1"/>
    <property type="molecule type" value="Genomic_DNA"/>
</dbReference>
<evidence type="ECO:0000313" key="1">
    <source>
        <dbReference type="EMBL" id="GAA5034534.1"/>
    </source>
</evidence>
<gene>
    <name evidence="1" type="ORF">GCM10023258_35370</name>
</gene>
<dbReference type="Proteomes" id="UP001500427">
    <property type="component" value="Unassembled WGS sequence"/>
</dbReference>
<name>A0ABP9JMM2_9MICO</name>
<keyword evidence="2" id="KW-1185">Reference proteome</keyword>
<organism evidence="1 2">
    <name type="scientific">Terrabacter aeriphilus</name>
    <dbReference type="NCBI Taxonomy" id="515662"/>
    <lineage>
        <taxon>Bacteria</taxon>
        <taxon>Bacillati</taxon>
        <taxon>Actinomycetota</taxon>
        <taxon>Actinomycetes</taxon>
        <taxon>Micrococcales</taxon>
        <taxon>Intrasporangiaceae</taxon>
        <taxon>Terrabacter</taxon>
    </lineage>
</organism>
<sequence>MAPTTIADPPPPDPVTRWVSAATTLKAATSASYTITGSYVLDGVGSTLDRDFRVDAARQVLQVDFDARNQDSDGSSSHVSGRLVVTPRGAVVQRPRGSGGWRKATSHDLTLVGVDAKARITGLPSMLESFEATSDLGLGEISGSLDVREGFDVTGLGFLLADDAELRDSIGGILYTKMTFADDGALDTVDVDGSDSTIGDVTVGGSSKQLPEEQLLSILTFTQGHLVVTGIDRPVDIEVPPPLRAT</sequence>